<gene>
    <name evidence="2" type="ORF">B7G68_15100</name>
</gene>
<dbReference type="RefSeq" id="WP_013080042.1">
    <property type="nucleotide sequence ID" value="NZ_CP027850.1"/>
</dbReference>
<evidence type="ECO:0000313" key="3">
    <source>
        <dbReference type="Proteomes" id="UP000240527"/>
    </source>
</evidence>
<proteinExistence type="predicted"/>
<organism evidence="2 3">
    <name type="scientific">Caulobacter segnis</name>
    <dbReference type="NCBI Taxonomy" id="88688"/>
    <lineage>
        <taxon>Bacteria</taxon>
        <taxon>Pseudomonadati</taxon>
        <taxon>Pseudomonadota</taxon>
        <taxon>Alphaproteobacteria</taxon>
        <taxon>Caulobacterales</taxon>
        <taxon>Caulobacteraceae</taxon>
        <taxon>Caulobacter</taxon>
    </lineage>
</organism>
<dbReference type="Proteomes" id="UP000240527">
    <property type="component" value="Chromosome"/>
</dbReference>
<dbReference type="Gene3D" id="2.40.70.10">
    <property type="entry name" value="Acid Proteases"/>
    <property type="match status" value="2"/>
</dbReference>
<accession>A0ABN5IX21</accession>
<dbReference type="InterPro" id="IPR034122">
    <property type="entry name" value="Retropepsin-like_bacterial"/>
</dbReference>
<dbReference type="GO" id="GO:0006508">
    <property type="term" value="P:proteolysis"/>
    <property type="evidence" value="ECO:0007669"/>
    <property type="project" value="UniProtKB-KW"/>
</dbReference>
<reference evidence="2 3" key="1">
    <citation type="journal article" date="2015" name="Biotechnol. Bioeng.">
        <title>Genome sequence and phenotypic characterization of Caulobacter segnis.</title>
        <authorList>
            <person name="Patel S."/>
            <person name="Fletcher B."/>
            <person name="Scott D.C."/>
            <person name="Ely B."/>
        </authorList>
    </citation>
    <scope>NUCLEOTIDE SEQUENCE [LARGE SCALE GENOMIC DNA]</scope>
    <source>
        <strain evidence="2 3">TK0059</strain>
    </source>
</reference>
<keyword evidence="1" id="KW-0732">Signal</keyword>
<dbReference type="Pfam" id="PF13650">
    <property type="entry name" value="Asp_protease_2"/>
    <property type="match status" value="1"/>
</dbReference>
<evidence type="ECO:0000256" key="1">
    <source>
        <dbReference type="SAM" id="SignalP"/>
    </source>
</evidence>
<keyword evidence="2" id="KW-0645">Protease</keyword>
<keyword evidence="2" id="KW-0378">Hydrolase</keyword>
<keyword evidence="3" id="KW-1185">Reference proteome</keyword>
<name>A0ABN5IX21_9CAUL</name>
<sequence>MVSRRMARRALITSMAGAALTGGSARAAQTPADETADPLGYVDAASRLSVATYVNGQGPFAFLVDTGATTSVITSDIADRLGLERGALGRLHSIAGAQPVPMARVASLAVGKRERKNMTVAVLPRAQLRMDGILGLEWLGQASLLLDFGRRRMVVGEALPVPDEATVIVKSKLVRSGLILIDALIPRERVIAFIDSGSTTTAGNLALLDAARAGGALVGGAGPKELISVTGQVLNGRSAVLTRLTLGPMTLRNLPLVIGSIHTFEYWGLQDRPAIVIGTDVLRTFDKVSIDLRRNEVRFRLRS</sequence>
<dbReference type="GO" id="GO:0008233">
    <property type="term" value="F:peptidase activity"/>
    <property type="evidence" value="ECO:0007669"/>
    <property type="project" value="UniProtKB-KW"/>
</dbReference>
<dbReference type="EMBL" id="CP027850">
    <property type="protein sequence ID" value="AVQ03060.1"/>
    <property type="molecule type" value="Genomic_DNA"/>
</dbReference>
<dbReference type="CDD" id="cd05483">
    <property type="entry name" value="retropepsin_like_bacteria"/>
    <property type="match status" value="1"/>
</dbReference>
<dbReference type="InterPro" id="IPR021109">
    <property type="entry name" value="Peptidase_aspartic_dom_sf"/>
</dbReference>
<evidence type="ECO:0000313" key="2">
    <source>
        <dbReference type="EMBL" id="AVQ03060.1"/>
    </source>
</evidence>
<feature type="signal peptide" evidence="1">
    <location>
        <begin position="1"/>
        <end position="27"/>
    </location>
</feature>
<dbReference type="PROSITE" id="PS00141">
    <property type="entry name" value="ASP_PROTEASE"/>
    <property type="match status" value="1"/>
</dbReference>
<dbReference type="SUPFAM" id="SSF50630">
    <property type="entry name" value="Acid proteases"/>
    <property type="match status" value="1"/>
</dbReference>
<protein>
    <submittedName>
        <fullName evidence="2">Aspartyl protease</fullName>
    </submittedName>
</protein>
<dbReference type="InterPro" id="IPR001969">
    <property type="entry name" value="Aspartic_peptidase_AS"/>
</dbReference>
<feature type="chain" id="PRO_5046372903" evidence="1">
    <location>
        <begin position="28"/>
        <end position="303"/>
    </location>
</feature>